<dbReference type="InterPro" id="IPR029071">
    <property type="entry name" value="Ubiquitin-like_domsf"/>
</dbReference>
<gene>
    <name evidence="1" type="ORF">C1SCF055_LOCUS33436</name>
</gene>
<accession>A0A9P1DDV5</accession>
<dbReference type="InterPro" id="IPR051553">
    <property type="entry name" value="Ran_GTPase-activating"/>
</dbReference>
<dbReference type="PANTHER" id="PTHR45982:SF1">
    <property type="entry name" value="REGULATOR OF CHROMOSOME CONDENSATION"/>
    <property type="match status" value="1"/>
</dbReference>
<dbReference type="InterPro" id="IPR009091">
    <property type="entry name" value="RCC1/BLIP-II"/>
</dbReference>
<dbReference type="Proteomes" id="UP001152797">
    <property type="component" value="Unassembled WGS sequence"/>
</dbReference>
<reference evidence="2" key="2">
    <citation type="submission" date="2024-04" db="EMBL/GenBank/DDBJ databases">
        <authorList>
            <person name="Chen Y."/>
            <person name="Shah S."/>
            <person name="Dougan E. K."/>
            <person name="Thang M."/>
            <person name="Chan C."/>
        </authorList>
    </citation>
    <scope>NUCLEOTIDE SEQUENCE [LARGE SCALE GENOMIC DNA]</scope>
</reference>
<evidence type="ECO:0000313" key="3">
    <source>
        <dbReference type="EMBL" id="CAL4795254.1"/>
    </source>
</evidence>
<evidence type="ECO:0000313" key="2">
    <source>
        <dbReference type="EMBL" id="CAL1161317.1"/>
    </source>
</evidence>
<organism evidence="1">
    <name type="scientific">Cladocopium goreaui</name>
    <dbReference type="NCBI Taxonomy" id="2562237"/>
    <lineage>
        <taxon>Eukaryota</taxon>
        <taxon>Sar</taxon>
        <taxon>Alveolata</taxon>
        <taxon>Dinophyceae</taxon>
        <taxon>Suessiales</taxon>
        <taxon>Symbiodiniaceae</taxon>
        <taxon>Cladocopium</taxon>
    </lineage>
</organism>
<dbReference type="EMBL" id="CAMXCT010004161">
    <property type="protein sequence ID" value="CAI4007942.1"/>
    <property type="molecule type" value="Genomic_DNA"/>
</dbReference>
<dbReference type="Gene3D" id="2.130.10.30">
    <property type="entry name" value="Regulator of chromosome condensation 1/beta-lactamase-inhibitor protein II"/>
    <property type="match status" value="2"/>
</dbReference>
<evidence type="ECO:0000313" key="1">
    <source>
        <dbReference type="EMBL" id="CAI4007942.1"/>
    </source>
</evidence>
<proteinExistence type="predicted"/>
<dbReference type="SUPFAM" id="SSF54236">
    <property type="entry name" value="Ubiquitin-like"/>
    <property type="match status" value="1"/>
</dbReference>
<dbReference type="PANTHER" id="PTHR45982">
    <property type="entry name" value="REGULATOR OF CHROMOSOME CONDENSATION"/>
    <property type="match status" value="1"/>
</dbReference>
<dbReference type="CDD" id="cd17039">
    <property type="entry name" value="Ubl_ubiquitin_like"/>
    <property type="match status" value="1"/>
</dbReference>
<keyword evidence="4" id="KW-1185">Reference proteome</keyword>
<dbReference type="SUPFAM" id="SSF50985">
    <property type="entry name" value="RCC1/BLIP-II"/>
    <property type="match status" value="1"/>
</dbReference>
<dbReference type="EMBL" id="CAMXCT030004161">
    <property type="protein sequence ID" value="CAL4795254.1"/>
    <property type="molecule type" value="Genomic_DNA"/>
</dbReference>
<protein>
    <submittedName>
        <fullName evidence="3">Unconventional myosin-VIIb</fullName>
    </submittedName>
</protein>
<sequence>MLQPFKIRMTRGWHLQTLWGKQQTHTDHQKTFPWKHYPAAEESASTLQQLVPCFTMTFNLTVTLLSGERADVEVDPDRTVIFLRRAAESQLKRPLKALLSAQGRLNGPSRICDAGLQDGDVITAIVREPGPVMESYRKARAFAAIKEDTVVTWGASEFGGDSRSVRRQLTDVMQVYVSEFACAAIRNDGTVVSWGSAIAGGDSHDVRNKLIDVKEIVAANSAFAATKSDGSVVAWGDSRNGGSCEEVQKELFDVQKIFASNTAFAAIRGDGKVVTWGAKNGGGDSQAVQSQLLDVKQIHSTSVAFAAVRQDGSVVSWGAVSGGGDCSGQELTDVVQMHSTTRAFAALQADGKVVTWGAPSAGGDSRSVRDNLLDVVQLCASEAAFAAIKAGMISVSRIFWSLPLKVAGFGLSGRFCN</sequence>
<dbReference type="OrthoDB" id="446011at2759"/>
<evidence type="ECO:0000313" key="4">
    <source>
        <dbReference type="Proteomes" id="UP001152797"/>
    </source>
</evidence>
<name>A0A9P1DDV5_9DINO</name>
<reference evidence="1" key="1">
    <citation type="submission" date="2022-10" db="EMBL/GenBank/DDBJ databases">
        <authorList>
            <person name="Chen Y."/>
            <person name="Dougan E. K."/>
            <person name="Chan C."/>
            <person name="Rhodes N."/>
            <person name="Thang M."/>
        </authorList>
    </citation>
    <scope>NUCLEOTIDE SEQUENCE</scope>
</reference>
<dbReference type="AlphaFoldDB" id="A0A9P1DDV5"/>
<comment type="caution">
    <text evidence="1">The sequence shown here is derived from an EMBL/GenBank/DDBJ whole genome shotgun (WGS) entry which is preliminary data.</text>
</comment>
<dbReference type="EMBL" id="CAMXCT020004161">
    <property type="protein sequence ID" value="CAL1161317.1"/>
    <property type="molecule type" value="Genomic_DNA"/>
</dbReference>